<feature type="coiled-coil region" evidence="1">
    <location>
        <begin position="19"/>
        <end position="46"/>
    </location>
</feature>
<evidence type="ECO:0000313" key="3">
    <source>
        <dbReference type="Proteomes" id="UP000593627"/>
    </source>
</evidence>
<dbReference type="EMBL" id="MT774388">
    <property type="protein sequence ID" value="QOR59299.1"/>
    <property type="molecule type" value="Genomic_DNA"/>
</dbReference>
<keyword evidence="3" id="KW-1185">Reference proteome</keyword>
<organism evidence="2 3">
    <name type="scientific">uncultured phage cr112_1</name>
    <dbReference type="NCBI Taxonomy" id="2772072"/>
    <lineage>
        <taxon>Viruses</taxon>
        <taxon>Duplodnaviria</taxon>
        <taxon>Heunggongvirae</taxon>
        <taxon>Uroviricota</taxon>
        <taxon>Caudoviricetes</taxon>
        <taxon>Crassvirales</taxon>
        <taxon>Steigviridae</taxon>
        <taxon>Asinivirinae</taxon>
        <taxon>Kehishuvirus</taxon>
        <taxon>Kehishuvirus splanchnicus</taxon>
    </lineage>
</organism>
<keyword evidence="1" id="KW-0175">Coiled coil</keyword>
<dbReference type="Proteomes" id="UP000593627">
    <property type="component" value="Segment"/>
</dbReference>
<evidence type="ECO:0000256" key="1">
    <source>
        <dbReference type="SAM" id="Coils"/>
    </source>
</evidence>
<proteinExistence type="predicted"/>
<dbReference type="KEGG" id="vg:65129845"/>
<evidence type="ECO:0000313" key="2">
    <source>
        <dbReference type="EMBL" id="QOR59299.1"/>
    </source>
</evidence>
<accession>A0A7M1S0G9</accession>
<reference evidence="2 3" key="1">
    <citation type="submission" date="2020-07" db="EMBL/GenBank/DDBJ databases">
        <title>Taxonomic proposal: Crassvirales, a new order of highly abundant and diverse bacterial viruses.</title>
        <authorList>
            <person name="Shkoporov A.N."/>
            <person name="Stockdale S.R."/>
            <person name="Guerin E."/>
            <person name="Ross R.P."/>
            <person name="Hill C."/>
        </authorList>
    </citation>
    <scope>NUCLEOTIDE SEQUENCE [LARGE SCALE GENOMIC DNA]</scope>
</reference>
<protein>
    <submittedName>
        <fullName evidence="2">Uncharacterized protein</fullName>
    </submittedName>
</protein>
<dbReference type="GeneID" id="65129845"/>
<sequence length="129" mass="13758">MKELSRFELAIVKRTAQNTKSLRAKRDKLVEKIEKAQEELGVINEAIEGFEAPIKTMTGGFTSEEVLSGAMAVAEATEAAPEGEVSEEAVGEVEVPASEAVALAEEVATETSVAVNPFGEGDDEMPFKD</sequence>
<name>A0A7M1S0G9_9CAUD</name>
<dbReference type="RefSeq" id="YP_010111457.1">
    <property type="nucleotide sequence ID" value="NC_055881.1"/>
</dbReference>